<feature type="binding site" evidence="6">
    <location>
        <position position="248"/>
    </location>
    <ligand>
        <name>Zn(2+)</name>
        <dbReference type="ChEBI" id="CHEBI:29105"/>
        <label>1</label>
        <note>catalytic</note>
    </ligand>
</feature>
<dbReference type="EC" id="3.4.-.-" evidence="10"/>
<comment type="cofactor">
    <cofactor evidence="10">
        <name>Zn(2+)</name>
        <dbReference type="ChEBI" id="CHEBI:29105"/>
    </cofactor>
    <text evidence="10">Binds 2 Zn(2+) ions per subunit.</text>
</comment>
<evidence type="ECO:0000256" key="10">
    <source>
        <dbReference type="RuleBase" id="RU361144"/>
    </source>
</evidence>
<feature type="active site" description="Proton acceptor 2" evidence="8">
    <location>
        <position position="245"/>
    </location>
</feature>
<feature type="binding site" evidence="6">
    <location>
        <position position="244"/>
    </location>
    <ligand>
        <name>Zn(2+)</name>
        <dbReference type="ChEBI" id="CHEBI:29105"/>
        <label>1</label>
        <note>catalytic</note>
    </ligand>
</feature>
<keyword evidence="10" id="KW-0645">Protease</keyword>
<organism evidence="11">
    <name type="scientific">Timema genevievae</name>
    <name type="common">Walking stick</name>
    <dbReference type="NCBI Taxonomy" id="629358"/>
    <lineage>
        <taxon>Eukaryota</taxon>
        <taxon>Metazoa</taxon>
        <taxon>Ecdysozoa</taxon>
        <taxon>Arthropoda</taxon>
        <taxon>Hexapoda</taxon>
        <taxon>Insecta</taxon>
        <taxon>Pterygota</taxon>
        <taxon>Neoptera</taxon>
        <taxon>Polyneoptera</taxon>
        <taxon>Phasmatodea</taxon>
        <taxon>Timematodea</taxon>
        <taxon>Timematoidea</taxon>
        <taxon>Timematidae</taxon>
        <taxon>Timema</taxon>
    </lineage>
</organism>
<keyword evidence="3" id="KW-1015">Disulfide bond</keyword>
<dbReference type="Pfam" id="PF01401">
    <property type="entry name" value="Peptidase_M2"/>
    <property type="match status" value="2"/>
</dbReference>
<dbReference type="PROSITE" id="PS52011">
    <property type="entry name" value="PEPTIDASE_M2"/>
    <property type="match status" value="1"/>
</dbReference>
<keyword evidence="10" id="KW-0378">Hydrolase</keyword>
<keyword evidence="10" id="KW-0121">Carboxypeptidase</keyword>
<dbReference type="GO" id="GO:0006508">
    <property type="term" value="P:proteolysis"/>
    <property type="evidence" value="ECO:0007669"/>
    <property type="project" value="UniProtKB-KW"/>
</dbReference>
<keyword evidence="10" id="KW-0482">Metalloprotease</keyword>
<evidence type="ECO:0000313" key="11">
    <source>
        <dbReference type="EMBL" id="CAD7586832.1"/>
    </source>
</evidence>
<evidence type="ECO:0000256" key="1">
    <source>
        <dbReference type="ARBA" id="ARBA00008139"/>
    </source>
</evidence>
<evidence type="ECO:0000256" key="3">
    <source>
        <dbReference type="ARBA" id="ARBA00023157"/>
    </source>
</evidence>
<protein>
    <recommendedName>
        <fullName evidence="10">Angiotensin-converting enzyme</fullName>
        <ecNumber evidence="10">3.4.-.-</ecNumber>
    </recommendedName>
</protein>
<keyword evidence="6 10" id="KW-0479">Metal-binding</keyword>
<feature type="binding site" evidence="5">
    <location>
        <position position="72"/>
    </location>
    <ligand>
        <name>chloride</name>
        <dbReference type="ChEBI" id="CHEBI:17996"/>
        <label>1</label>
    </ligand>
</feature>
<feature type="binding site" evidence="7">
    <location>
        <position position="244"/>
    </location>
    <ligand>
        <name>Zn(2+)</name>
        <dbReference type="ChEBI" id="CHEBI:29105"/>
        <label>2</label>
        <note>catalytic</note>
    </ligand>
</feature>
<feature type="binding site" evidence="7">
    <location>
        <position position="278"/>
    </location>
    <ligand>
        <name>Zn(2+)</name>
        <dbReference type="ChEBI" id="CHEBI:29105"/>
        <label>2</label>
        <note>catalytic</note>
    </ligand>
</feature>
<evidence type="ECO:0000256" key="4">
    <source>
        <dbReference type="ARBA" id="ARBA00023180"/>
    </source>
</evidence>
<dbReference type="EMBL" id="OE839340">
    <property type="protein sequence ID" value="CAD7586832.1"/>
    <property type="molecule type" value="Genomic_DNA"/>
</dbReference>
<evidence type="ECO:0000256" key="5">
    <source>
        <dbReference type="PIRSR" id="PIRSR601548-2"/>
    </source>
</evidence>
<dbReference type="AlphaFoldDB" id="A0A7R9PH87"/>
<dbReference type="GO" id="GO:0008241">
    <property type="term" value="F:peptidyl-dipeptidase activity"/>
    <property type="evidence" value="ECO:0007669"/>
    <property type="project" value="InterPro"/>
</dbReference>
<accession>A0A7R9PH87</accession>
<dbReference type="GO" id="GO:0004180">
    <property type="term" value="F:carboxypeptidase activity"/>
    <property type="evidence" value="ECO:0007669"/>
    <property type="project" value="UniProtKB-KW"/>
</dbReference>
<sequence>MCVADLTKILENSRDPEELKHVWLKWRDATGRRMKDMFVQYVELENEAARLNSEKEHFSYYSSTVDYWLQPYEEPNFRSHLEDLWAKIRPLYVQLHAYVRRRLREVYGEVHVPRSGPIPAHLLGNMWAHTWSSLYNISKPFPSRDTYDYTSALIAKTGQPAWNRVWPVGSQFGVLGVRGLIDWSTTLDQGLASWLLAWCAESERVDRLVNQLGSGSGQLTLSLVCWEIKMCASVNMDNFFTSHHEMGHIQYYLQYKDQPFVFRNGANPAIIGSTGFHEAVGDVVALSVMSRAHLRHLHLLPGAVHTSPEVEINFLYEMALQKIPFLPFGYLLDAWRWDVFAGKVGPEAYNRHWWDMRWDYLKATRSGVA</sequence>
<name>A0A7R9PH87_TIMGE</name>
<keyword evidence="2" id="KW-0732">Signal</keyword>
<dbReference type="InterPro" id="IPR001548">
    <property type="entry name" value="Peptidase_M2"/>
</dbReference>
<dbReference type="GO" id="GO:0005886">
    <property type="term" value="C:plasma membrane"/>
    <property type="evidence" value="ECO:0007669"/>
    <property type="project" value="TreeGrafter"/>
</dbReference>
<keyword evidence="4 10" id="KW-0325">Glycoprotein</keyword>
<evidence type="ECO:0000256" key="7">
    <source>
        <dbReference type="PIRSR" id="PIRSR601548-8"/>
    </source>
</evidence>
<dbReference type="CDD" id="cd06461">
    <property type="entry name" value="M2_ACE"/>
    <property type="match status" value="1"/>
</dbReference>
<evidence type="ECO:0000256" key="9">
    <source>
        <dbReference type="PROSITE-ProRule" id="PRU01355"/>
    </source>
</evidence>
<dbReference type="PANTHER" id="PTHR10514">
    <property type="entry name" value="ANGIOTENSIN-CONVERTING ENZYME"/>
    <property type="match status" value="1"/>
</dbReference>
<reference evidence="11" key="1">
    <citation type="submission" date="2020-11" db="EMBL/GenBank/DDBJ databases">
        <authorList>
            <person name="Tran Van P."/>
        </authorList>
    </citation>
    <scope>NUCLEOTIDE SEQUENCE</scope>
</reference>
<dbReference type="GO" id="GO:0008237">
    <property type="term" value="F:metallopeptidase activity"/>
    <property type="evidence" value="ECO:0007669"/>
    <property type="project" value="UniProtKB-KW"/>
</dbReference>
<keyword evidence="6 10" id="KW-0862">Zinc</keyword>
<feature type="binding site" evidence="7">
    <location>
        <position position="248"/>
    </location>
    <ligand>
        <name>Zn(2+)</name>
        <dbReference type="ChEBI" id="CHEBI:29105"/>
        <label>2</label>
        <note>catalytic</note>
    </ligand>
</feature>
<comment type="similarity">
    <text evidence="1 9 10">Belongs to the peptidase M2 family.</text>
</comment>
<feature type="binding site" evidence="6">
    <location>
        <position position="278"/>
    </location>
    <ligand>
        <name>Zn(2+)</name>
        <dbReference type="ChEBI" id="CHEBI:29105"/>
        <label>1</label>
        <note>catalytic</note>
    </ligand>
</feature>
<dbReference type="SUPFAM" id="SSF55486">
    <property type="entry name" value="Metalloproteases ('zincins'), catalytic domain"/>
    <property type="match status" value="1"/>
</dbReference>
<evidence type="ECO:0000256" key="6">
    <source>
        <dbReference type="PIRSR" id="PIRSR601548-3"/>
    </source>
</evidence>
<comment type="caution">
    <text evidence="9">Lacks conserved residue(s) required for the propagation of feature annotation.</text>
</comment>
<gene>
    <name evidence="11" type="ORF">TGEB3V08_LOCUS1113</name>
</gene>
<dbReference type="PRINTS" id="PR00791">
    <property type="entry name" value="PEPDIPTASEA"/>
</dbReference>
<dbReference type="PANTHER" id="PTHR10514:SF27">
    <property type="entry name" value="ANGIOTENSIN-CONVERTING ENZYME"/>
    <property type="match status" value="1"/>
</dbReference>
<dbReference type="GO" id="GO:0046872">
    <property type="term" value="F:metal ion binding"/>
    <property type="evidence" value="ECO:0007669"/>
    <property type="project" value="UniProtKB-KW"/>
</dbReference>
<evidence type="ECO:0000256" key="8">
    <source>
        <dbReference type="PIRSR" id="PIRSR601548-9"/>
    </source>
</evidence>
<evidence type="ECO:0000256" key="2">
    <source>
        <dbReference type="ARBA" id="ARBA00022729"/>
    </source>
</evidence>
<proteinExistence type="inferred from homology"/>